<dbReference type="Pfam" id="PF10180">
    <property type="entry name" value="WKF"/>
    <property type="match status" value="1"/>
</dbReference>
<dbReference type="PANTHER" id="PTHR22306:SF2">
    <property type="entry name" value="CHROMOSOME 7 OPEN READING FRAME 50"/>
    <property type="match status" value="1"/>
</dbReference>
<name>A0A0H5RCQ3_9EUKA</name>
<proteinExistence type="predicted"/>
<evidence type="ECO:0000259" key="2">
    <source>
        <dbReference type="Pfam" id="PF10180"/>
    </source>
</evidence>
<feature type="compositionally biased region" description="Low complexity" evidence="1">
    <location>
        <begin position="1"/>
        <end position="15"/>
    </location>
</feature>
<dbReference type="EMBL" id="HACM01011336">
    <property type="protein sequence ID" value="CRZ11778.1"/>
    <property type="molecule type" value="Transcribed_RNA"/>
</dbReference>
<protein>
    <recommendedName>
        <fullName evidence="2">WKF domain-containing protein</fullName>
    </recommendedName>
</protein>
<reference evidence="3" key="1">
    <citation type="submission" date="2015-04" db="EMBL/GenBank/DDBJ databases">
        <title>The genome sequence of the plant pathogenic Rhizarian Plasmodiophora brassicae reveals insights in its biotrophic life cycle and the origin of chitin synthesis.</title>
        <authorList>
            <person name="Schwelm A."/>
            <person name="Fogelqvist J."/>
            <person name="Knaust A."/>
            <person name="Julke S."/>
            <person name="Lilja T."/>
            <person name="Dhandapani V."/>
            <person name="Bonilla-Rosso G."/>
            <person name="Karlsson M."/>
            <person name="Shevchenko A."/>
            <person name="Choi S.R."/>
            <person name="Kim H.G."/>
            <person name="Park J.Y."/>
            <person name="Lim Y.P."/>
            <person name="Ludwig-Muller J."/>
            <person name="Dixelius C."/>
        </authorList>
    </citation>
    <scope>NUCLEOTIDE SEQUENCE</scope>
    <source>
        <tissue evidence="3">Potato root galls</tissue>
    </source>
</reference>
<feature type="domain" description="WKF" evidence="2">
    <location>
        <begin position="56"/>
        <end position="117"/>
    </location>
</feature>
<dbReference type="PANTHER" id="PTHR22306">
    <property type="entry name" value="CHROMOSOME 7 OPEN READING FRAME 50"/>
    <property type="match status" value="1"/>
</dbReference>
<dbReference type="InterPro" id="IPR019327">
    <property type="entry name" value="WKF"/>
</dbReference>
<sequence>MVSSVSASFKAKVSSHVQNQAAKVHNSRKKSQVKEISAAKPEVDTKTSSEPHPALQYLTLWDSDKSQWKFAKARQIWLLKNMMNRDKIPKASFKMLLRYINSMTGHARTASIEKVKAILAQTPNGEEDKTLRKFQRRAKCILAVLDADHE</sequence>
<dbReference type="AlphaFoldDB" id="A0A0H5RCQ3"/>
<evidence type="ECO:0000256" key="1">
    <source>
        <dbReference type="SAM" id="MobiDB-lite"/>
    </source>
</evidence>
<evidence type="ECO:0000313" key="3">
    <source>
        <dbReference type="EMBL" id="CRZ11778.1"/>
    </source>
</evidence>
<organism evidence="3">
    <name type="scientific">Spongospora subterranea</name>
    <dbReference type="NCBI Taxonomy" id="70186"/>
    <lineage>
        <taxon>Eukaryota</taxon>
        <taxon>Sar</taxon>
        <taxon>Rhizaria</taxon>
        <taxon>Endomyxa</taxon>
        <taxon>Phytomyxea</taxon>
        <taxon>Plasmodiophorida</taxon>
        <taxon>Plasmodiophoridae</taxon>
        <taxon>Spongospora</taxon>
    </lineage>
</organism>
<feature type="region of interest" description="Disordered" evidence="1">
    <location>
        <begin position="1"/>
        <end position="50"/>
    </location>
</feature>
<accession>A0A0H5RCQ3</accession>